<dbReference type="PANTHER" id="PTHR42973">
    <property type="entry name" value="BINDING OXIDOREDUCTASE, PUTATIVE (AFU_ORTHOLOGUE AFUA_1G17690)-RELATED"/>
    <property type="match status" value="1"/>
</dbReference>
<dbReference type="InterPro" id="IPR016167">
    <property type="entry name" value="FAD-bd_PCMH_sub1"/>
</dbReference>
<evidence type="ECO:0000313" key="8">
    <source>
        <dbReference type="Proteomes" id="UP000198318"/>
    </source>
</evidence>
<protein>
    <submittedName>
        <fullName evidence="7">FAD/FMN-containing dehydrogenase</fullName>
    </submittedName>
</protein>
<reference evidence="7 8" key="1">
    <citation type="submission" date="2017-06" db="EMBL/GenBank/DDBJ databases">
        <authorList>
            <person name="Kim H.J."/>
            <person name="Triplett B.A."/>
        </authorList>
    </citation>
    <scope>NUCLEOTIDE SEQUENCE [LARGE SCALE GENOMIC DNA]</scope>
    <source>
        <strain evidence="7 8">DSM 44715</strain>
    </source>
</reference>
<dbReference type="InterPro" id="IPR012951">
    <property type="entry name" value="BBE"/>
</dbReference>
<dbReference type="Proteomes" id="UP000198318">
    <property type="component" value="Unassembled WGS sequence"/>
</dbReference>
<keyword evidence="8" id="KW-1185">Reference proteome</keyword>
<dbReference type="InterPro" id="IPR036318">
    <property type="entry name" value="FAD-bd_PCMH-like_sf"/>
</dbReference>
<accession>A0A239NCB7</accession>
<evidence type="ECO:0000256" key="1">
    <source>
        <dbReference type="ARBA" id="ARBA00001974"/>
    </source>
</evidence>
<dbReference type="AlphaFoldDB" id="A0A239NCB7"/>
<dbReference type="InterPro" id="IPR006094">
    <property type="entry name" value="Oxid_FAD_bind_N"/>
</dbReference>
<organism evidence="7 8">
    <name type="scientific">Actinomadura meyerae</name>
    <dbReference type="NCBI Taxonomy" id="240840"/>
    <lineage>
        <taxon>Bacteria</taxon>
        <taxon>Bacillati</taxon>
        <taxon>Actinomycetota</taxon>
        <taxon>Actinomycetes</taxon>
        <taxon>Streptosporangiales</taxon>
        <taxon>Thermomonosporaceae</taxon>
        <taxon>Actinomadura</taxon>
    </lineage>
</organism>
<dbReference type="InterPro" id="IPR016169">
    <property type="entry name" value="FAD-bd_PCMH_sub2"/>
</dbReference>
<gene>
    <name evidence="7" type="ORF">SAMN05443665_103866</name>
</gene>
<evidence type="ECO:0000256" key="4">
    <source>
        <dbReference type="ARBA" id="ARBA00022827"/>
    </source>
</evidence>
<dbReference type="RefSeq" id="WP_089329595.1">
    <property type="nucleotide sequence ID" value="NZ_FZOR01000038.1"/>
</dbReference>
<dbReference type="InterPro" id="IPR050416">
    <property type="entry name" value="FAD-linked_Oxidoreductase"/>
</dbReference>
<evidence type="ECO:0000256" key="2">
    <source>
        <dbReference type="ARBA" id="ARBA00005466"/>
    </source>
</evidence>
<dbReference type="Pfam" id="PF08031">
    <property type="entry name" value="BBE"/>
    <property type="match status" value="1"/>
</dbReference>
<keyword evidence="3" id="KW-0285">Flavoprotein</keyword>
<dbReference type="Gene3D" id="3.30.465.10">
    <property type="match status" value="1"/>
</dbReference>
<name>A0A239NCB7_9ACTN</name>
<evidence type="ECO:0000259" key="6">
    <source>
        <dbReference type="PROSITE" id="PS51387"/>
    </source>
</evidence>
<dbReference type="Pfam" id="PF01565">
    <property type="entry name" value="FAD_binding_4"/>
    <property type="match status" value="1"/>
</dbReference>
<evidence type="ECO:0000256" key="3">
    <source>
        <dbReference type="ARBA" id="ARBA00022630"/>
    </source>
</evidence>
<feature type="domain" description="FAD-binding PCMH-type" evidence="6">
    <location>
        <begin position="40"/>
        <end position="209"/>
    </location>
</feature>
<dbReference type="Gene3D" id="3.40.462.20">
    <property type="match status" value="1"/>
</dbReference>
<evidence type="ECO:0000256" key="5">
    <source>
        <dbReference type="ARBA" id="ARBA00023002"/>
    </source>
</evidence>
<dbReference type="OrthoDB" id="5169292at2"/>
<dbReference type="Gene3D" id="3.30.43.10">
    <property type="entry name" value="Uridine Diphospho-n-acetylenolpyruvylglucosamine Reductase, domain 2"/>
    <property type="match status" value="1"/>
</dbReference>
<dbReference type="SUPFAM" id="SSF56176">
    <property type="entry name" value="FAD-binding/transporter-associated domain-like"/>
    <property type="match status" value="1"/>
</dbReference>
<dbReference type="InterPro" id="IPR016166">
    <property type="entry name" value="FAD-bd_PCMH"/>
</dbReference>
<dbReference type="EMBL" id="FZOR01000038">
    <property type="protein sequence ID" value="SNT52132.1"/>
    <property type="molecule type" value="Genomic_DNA"/>
</dbReference>
<dbReference type="GO" id="GO:0071949">
    <property type="term" value="F:FAD binding"/>
    <property type="evidence" value="ECO:0007669"/>
    <property type="project" value="InterPro"/>
</dbReference>
<dbReference type="PANTHER" id="PTHR42973:SF39">
    <property type="entry name" value="FAD-BINDING PCMH-TYPE DOMAIN-CONTAINING PROTEIN"/>
    <property type="match status" value="1"/>
</dbReference>
<dbReference type="InterPro" id="IPR006093">
    <property type="entry name" value="Oxy_OxRdtase_FAD_BS"/>
</dbReference>
<evidence type="ECO:0000313" key="7">
    <source>
        <dbReference type="EMBL" id="SNT52132.1"/>
    </source>
</evidence>
<dbReference type="PROSITE" id="PS51387">
    <property type="entry name" value="FAD_PCMH"/>
    <property type="match status" value="1"/>
</dbReference>
<sequence>MSGPHDIAGTAARLRGTIGGAVLRPGEDGYDEARLPWRRLTEVAPALVADATGPGDVRDVLLAARDGGLPLVVQATGHGTIRPYEGGLMLRTGSMTGVEVDPARRTARVGAGATWGDVIAAATPHGLMPLSGTATSVGVVGYTLGGGASLLSRRHGFAADSVVRAEVVTAEGKLLTADAEENPDLFWALRGGGGNFGVVTSLEFRLYPITHVYGGMAMFDIGRAAEAIDCYREWAPGQPDDMSTALVLLKMPDSPQLPEPMRGMRALGLRVVHAGGAEEAERLLAPLRAAAGEPIMYPLRTMPCADMTTEIFGPPPPPMLVESSVDLARDLPAELAGVCVDAVMADGPVAAVELRYWGGAMARPGPGAGPVGHRDVPFSIITGSAPAEGREQAAEAKAAIDTLVAALRPHVTGGAFLNFLEDPALTATAYTPADHRRLAEVKRAYDPENVFAGNHNIPPAP</sequence>
<keyword evidence="4" id="KW-0274">FAD</keyword>
<dbReference type="PROSITE" id="PS00862">
    <property type="entry name" value="OX2_COVAL_FAD"/>
    <property type="match status" value="1"/>
</dbReference>
<proteinExistence type="inferred from homology"/>
<dbReference type="GO" id="GO:0016491">
    <property type="term" value="F:oxidoreductase activity"/>
    <property type="evidence" value="ECO:0007669"/>
    <property type="project" value="UniProtKB-KW"/>
</dbReference>
<comment type="similarity">
    <text evidence="2">Belongs to the oxygen-dependent FAD-linked oxidoreductase family.</text>
</comment>
<comment type="cofactor">
    <cofactor evidence="1">
        <name>FAD</name>
        <dbReference type="ChEBI" id="CHEBI:57692"/>
    </cofactor>
</comment>
<keyword evidence="5" id="KW-0560">Oxidoreductase</keyword>